<proteinExistence type="predicted"/>
<reference evidence="3" key="1">
    <citation type="submission" date="2019-06" db="EMBL/GenBank/DDBJ databases">
        <authorList>
            <person name="Broberg M."/>
        </authorList>
    </citation>
    <scope>NUCLEOTIDE SEQUENCE [LARGE SCALE GENOMIC DNA]</scope>
</reference>
<name>A0A9N9UIZ0_9HYPO</name>
<accession>A0A9N9UIZ0</accession>
<protein>
    <recommendedName>
        <fullName evidence="1">DUF8035 domain-containing protein</fullName>
    </recommendedName>
</protein>
<dbReference type="Pfam" id="PF26118">
    <property type="entry name" value="DUF8035"/>
    <property type="match status" value="1"/>
</dbReference>
<evidence type="ECO:0000259" key="1">
    <source>
        <dbReference type="Pfam" id="PF26118"/>
    </source>
</evidence>
<dbReference type="InterPro" id="IPR058348">
    <property type="entry name" value="DUF8035"/>
</dbReference>
<gene>
    <name evidence="2" type="ORF">CBYS24578_00014155</name>
</gene>
<evidence type="ECO:0000313" key="3">
    <source>
        <dbReference type="Proteomes" id="UP000754883"/>
    </source>
</evidence>
<keyword evidence="3" id="KW-1185">Reference proteome</keyword>
<organism evidence="2 3">
    <name type="scientific">Clonostachys byssicola</name>
    <dbReference type="NCBI Taxonomy" id="160290"/>
    <lineage>
        <taxon>Eukaryota</taxon>
        <taxon>Fungi</taxon>
        <taxon>Dikarya</taxon>
        <taxon>Ascomycota</taxon>
        <taxon>Pezizomycotina</taxon>
        <taxon>Sordariomycetes</taxon>
        <taxon>Hypocreomycetidae</taxon>
        <taxon>Hypocreales</taxon>
        <taxon>Bionectriaceae</taxon>
        <taxon>Clonostachys</taxon>
    </lineage>
</organism>
<feature type="domain" description="DUF8035" evidence="1">
    <location>
        <begin position="76"/>
        <end position="122"/>
    </location>
</feature>
<comment type="caution">
    <text evidence="2">The sequence shown here is derived from an EMBL/GenBank/DDBJ whole genome shotgun (WGS) entry which is preliminary data.</text>
</comment>
<dbReference type="EMBL" id="CABFNO020001454">
    <property type="protein sequence ID" value="CAG9988743.1"/>
    <property type="molecule type" value="Genomic_DNA"/>
</dbReference>
<reference evidence="2 3" key="2">
    <citation type="submission" date="2021-10" db="EMBL/GenBank/DDBJ databases">
        <authorList>
            <person name="Piombo E."/>
        </authorList>
    </citation>
    <scope>NUCLEOTIDE SEQUENCE [LARGE SCALE GENOMIC DNA]</scope>
</reference>
<evidence type="ECO:0000313" key="2">
    <source>
        <dbReference type="EMBL" id="CAG9988743.1"/>
    </source>
</evidence>
<dbReference type="Proteomes" id="UP000754883">
    <property type="component" value="Unassembled WGS sequence"/>
</dbReference>
<dbReference type="AlphaFoldDB" id="A0A9N9UIZ0"/>
<sequence length="131" mass="15692">MYPHPRLSLTYPDDNVDTNRNPMADEFWNVLQANGGVQWETRKKRKDRLLIKQYLGPIIYRQGEAAWSDLTFWGSAWTSLPRRYCSREVLLGLPYEFREDDRDFHIVEELDYHQVEEITRLSLRTLECRPS</sequence>